<feature type="domain" description="SCD" evidence="5">
    <location>
        <begin position="262"/>
        <end position="355"/>
    </location>
</feature>
<protein>
    <submittedName>
        <fullName evidence="7">SCD domain-containing protein</fullName>
    </submittedName>
</protein>
<dbReference type="InterPro" id="IPR013721">
    <property type="entry name" value="STAG"/>
</dbReference>
<feature type="coiled-coil region" evidence="2">
    <location>
        <begin position="219"/>
        <end position="253"/>
    </location>
</feature>
<sequence>VELSQPSGPTLAATTNTAVGVVGGMGAAATPSGAKRARRGPRPHELEDEDSSLFAIIKQGRGALQQIADEWIQQYKQDRDAALVRLLQFFISSSGCKGRITMQMYLNDSYAEIIRKMTEQFDEDSGEYPLIMTGPVWRKFRSSFVDFITILIRQCQYSVIYDQFMTDTVISLLTGLTDSQVRAFRHTSTLAAVKLVTALVEVSLSVSINLDNTQRQYDAERLKAQNRRAHDRLDGLLKNRQKLQENLEEIKTMITYLFKGVFIHRYRDSQAEIRTICIQEIGQWMKKMPNVFLEDSYLKYPLYEDPNAVNKLELFSSRFKSRILDMTLDKDSEVAVEAVRCVTCMLRNLDRILDDKDAENIYELVYSSHRPLAVAAAEFLNLKLFQLDEHAPQLRTKKGKKRSQNTVLLRDLVQFFIESELNEHAAAYLVDSFFDINDMLRDWEAMIDLLLEEPGRGEEPLGDLQESSLIEILACCARQAATGESPVGRQASRKQLTNREMRQVQEDKQRLTEHLIPTLAQLILKYGEDTGKMLNLLSLVQYMDLDMFVSTRQEKHLDLLLKYMQESIVKHTETEVLLSFARVFESLTQEELQIGSKCLAVLSTLIDRLVESYKQAYLNYFQEERPDEDDKYALLSALKRIFAFYSYHDLTSWDLWISLLTIFRSAQERPFYYEEVVARGIGCAYFALFWQQYRQMKEGQPDKNEQKDLKKCVELFFQVTTAYLSHDEKSIATEAYVSICDLLVVFSRHNEPAVAGQAGDRQQPAGVVSFVADAGLQSGLVHFMQRRVFVEDDPDTDEDAKIEELHNRRTHLACFAKLVVYNCVPLQLASNMFVHYIRFYNDFGDIMKTTLQKCKEINKRETTLCIAATLQKAFSQLPANSDRGSPGFVALKDLARRFNLSFGLDAAKVRELMRCLHEEGVKFALADWDPASPAAAAPPHNLAFFDVLAEFSNKLLREDKAQLAQWLRTGWQVRTNGLGPQWQSLIYYLSSLESPDGGGAEGSISGATGSVVGGGPGRGSGQRGRPKRQRDSSITPSMGGGQGQASAVAPSPGATAAAAASTSIQSAAGAGGPQAVSTAVKRSRRDQMMPPAGNLATPASTSGQQQPPQSHGPTTSVLQLRSHQQFLAELLRSSDQPLSQKLDVLEAVRHVYYRDKFTSASFLSAELASLTDIMRNPTTLVALGNDAHNLRLLRFLLSLAGGQAARAMTRAAEGLMLMKHCGIALRQLCRIAQGDEGGKPQQLKRQLSGRDLRAAACMLDALRRACAANPRVLGAARTAWRLDAIINRAAGLLSQQKQQQQQPTSEQPQWENCVICFSKWTDPPFETAATVAMDPLVGVCCPNGHVFARCCRSLIPVTSSDGFLICTTCLAYCLQDTGGNNSTSDGRLQADKSGCLQVLIGKDSAGESGGSKSDKKLSSKSASNKSSDACICRLVGNLLFVTKGIDPLAQDCDYLIVLEACKIEVDYSPANVEADYPFRLVFDYESQTVLFRAASEEDRGAWVAAFREASIFDKLDLAESARQKIIDITGQDPLEPTLIEAEVDATVVDANAAGSFSGWPTKINEESFTTESAGTDPAATSNAGGLELDLSLRCLPALTADPSLQYPNAYVEVHACTPPLQSDWSL</sequence>
<dbReference type="Pfam" id="PF21581">
    <property type="entry name" value="SCD"/>
    <property type="match status" value="1"/>
</dbReference>
<feature type="domain" description="PH" evidence="4">
    <location>
        <begin position="1478"/>
        <end position="1511"/>
    </location>
</feature>
<dbReference type="InterPro" id="IPR039662">
    <property type="entry name" value="Cohesin_Scc3/SA"/>
</dbReference>
<dbReference type="Proteomes" id="UP000095280">
    <property type="component" value="Unplaced"/>
</dbReference>
<evidence type="ECO:0000256" key="2">
    <source>
        <dbReference type="SAM" id="Coils"/>
    </source>
</evidence>
<dbReference type="InterPro" id="IPR011993">
    <property type="entry name" value="PH-like_dom_sf"/>
</dbReference>
<evidence type="ECO:0000256" key="3">
    <source>
        <dbReference type="SAM" id="MobiDB-lite"/>
    </source>
</evidence>
<dbReference type="Pfam" id="PF24571">
    <property type="entry name" value="HEAT_SCC3-SA"/>
    <property type="match status" value="1"/>
</dbReference>
<dbReference type="GO" id="GO:0008278">
    <property type="term" value="C:cohesin complex"/>
    <property type="evidence" value="ECO:0007669"/>
    <property type="project" value="TreeGrafter"/>
</dbReference>
<evidence type="ECO:0000313" key="6">
    <source>
        <dbReference type="Proteomes" id="UP000095280"/>
    </source>
</evidence>
<feature type="region of interest" description="Disordered" evidence="3">
    <location>
        <begin position="998"/>
        <end position="1052"/>
    </location>
</feature>
<accession>A0A1I8IPN6</accession>
<dbReference type="SUPFAM" id="SSF48371">
    <property type="entry name" value="ARM repeat"/>
    <property type="match status" value="1"/>
</dbReference>
<dbReference type="InterPro" id="IPR056396">
    <property type="entry name" value="HEAT_SCC3-SA"/>
</dbReference>
<dbReference type="PANTHER" id="PTHR11199:SF0">
    <property type="entry name" value="LD34181P-RELATED"/>
    <property type="match status" value="1"/>
</dbReference>
<dbReference type="Gene3D" id="2.30.29.30">
    <property type="entry name" value="Pleckstrin-homology domain (PH domain)/Phosphotyrosine-binding domain (PTB)"/>
    <property type="match status" value="1"/>
</dbReference>
<feature type="region of interest" description="Disordered" evidence="3">
    <location>
        <begin position="1065"/>
        <end position="1116"/>
    </location>
</feature>
<dbReference type="PROSITE" id="PS51425">
    <property type="entry name" value="SCD"/>
    <property type="match status" value="1"/>
</dbReference>
<comment type="similarity">
    <text evidence="1">Belongs to the SCC3 family.</text>
</comment>
<organism evidence="6 7">
    <name type="scientific">Macrostomum lignano</name>
    <dbReference type="NCBI Taxonomy" id="282301"/>
    <lineage>
        <taxon>Eukaryota</taxon>
        <taxon>Metazoa</taxon>
        <taxon>Spiralia</taxon>
        <taxon>Lophotrochozoa</taxon>
        <taxon>Platyhelminthes</taxon>
        <taxon>Rhabditophora</taxon>
        <taxon>Macrostomorpha</taxon>
        <taxon>Macrostomida</taxon>
        <taxon>Macrostomidae</taxon>
        <taxon>Macrostomum</taxon>
    </lineage>
</organism>
<dbReference type="GO" id="GO:0007062">
    <property type="term" value="P:sister chromatid cohesion"/>
    <property type="evidence" value="ECO:0007669"/>
    <property type="project" value="UniProtKB-ARBA"/>
</dbReference>
<proteinExistence type="inferred from homology"/>
<evidence type="ECO:0000313" key="7">
    <source>
        <dbReference type="WBParaSite" id="maker-uti_cns_0014812-snap-gene-0.1-mRNA-1"/>
    </source>
</evidence>
<dbReference type="PANTHER" id="PTHR11199">
    <property type="entry name" value="STROMAL ANTIGEN"/>
    <property type="match status" value="1"/>
</dbReference>
<dbReference type="InterPro" id="IPR020839">
    <property type="entry name" value="SCD"/>
</dbReference>
<dbReference type="SUPFAM" id="SSF50729">
    <property type="entry name" value="PH domain-like"/>
    <property type="match status" value="1"/>
</dbReference>
<evidence type="ECO:0000259" key="5">
    <source>
        <dbReference type="PROSITE" id="PS51425"/>
    </source>
</evidence>
<keyword evidence="6" id="KW-1185">Reference proteome</keyword>
<dbReference type="GO" id="GO:0005634">
    <property type="term" value="C:nucleus"/>
    <property type="evidence" value="ECO:0007669"/>
    <property type="project" value="TreeGrafter"/>
</dbReference>
<feature type="compositionally biased region" description="Low complexity" evidence="3">
    <location>
        <begin position="1097"/>
        <end position="1116"/>
    </location>
</feature>
<dbReference type="PROSITE" id="PS50003">
    <property type="entry name" value="PH_DOMAIN"/>
    <property type="match status" value="1"/>
</dbReference>
<reference evidence="7" key="1">
    <citation type="submission" date="2016-11" db="UniProtKB">
        <authorList>
            <consortium name="WormBaseParasite"/>
        </authorList>
    </citation>
    <scope>IDENTIFICATION</scope>
</reference>
<feature type="compositionally biased region" description="Gly residues" evidence="3">
    <location>
        <begin position="1011"/>
        <end position="1022"/>
    </location>
</feature>
<dbReference type="InterPro" id="IPR016024">
    <property type="entry name" value="ARM-type_fold"/>
</dbReference>
<dbReference type="GO" id="GO:0000785">
    <property type="term" value="C:chromatin"/>
    <property type="evidence" value="ECO:0007669"/>
    <property type="project" value="TreeGrafter"/>
</dbReference>
<keyword evidence="2" id="KW-0175">Coiled coil</keyword>
<dbReference type="WBParaSite" id="maker-uti_cns_0014812-snap-gene-0.1-mRNA-1">
    <property type="protein sequence ID" value="maker-uti_cns_0014812-snap-gene-0.1-mRNA-1"/>
    <property type="gene ID" value="maker-uti_cns_0014812-snap-gene-0.1"/>
</dbReference>
<dbReference type="Pfam" id="PF08514">
    <property type="entry name" value="STAG"/>
    <property type="match status" value="1"/>
</dbReference>
<dbReference type="SMART" id="SM00233">
    <property type="entry name" value="PH"/>
    <property type="match status" value="1"/>
</dbReference>
<dbReference type="InterPro" id="IPR001849">
    <property type="entry name" value="PH_domain"/>
</dbReference>
<evidence type="ECO:0000259" key="4">
    <source>
        <dbReference type="PROSITE" id="PS50003"/>
    </source>
</evidence>
<evidence type="ECO:0000256" key="1">
    <source>
        <dbReference type="ARBA" id="ARBA00005486"/>
    </source>
</evidence>
<name>A0A1I8IPN6_9PLAT</name>
<dbReference type="GO" id="GO:0003682">
    <property type="term" value="F:chromatin binding"/>
    <property type="evidence" value="ECO:0007669"/>
    <property type="project" value="TreeGrafter"/>
</dbReference>
<feature type="region of interest" description="Disordered" evidence="3">
    <location>
        <begin position="23"/>
        <end position="47"/>
    </location>
</feature>